<dbReference type="OrthoDB" id="1687175at2759"/>
<keyword evidence="3" id="KW-1185">Reference proteome</keyword>
<gene>
    <name evidence="2" type="ORF">ILUMI_03134</name>
</gene>
<reference evidence="2" key="1">
    <citation type="submission" date="2019-08" db="EMBL/GenBank/DDBJ databases">
        <title>The genome of the North American firefly Photinus pyralis.</title>
        <authorList>
            <consortium name="Photinus pyralis genome working group"/>
            <person name="Fallon T.R."/>
            <person name="Sander Lower S.E."/>
            <person name="Weng J.-K."/>
        </authorList>
    </citation>
    <scope>NUCLEOTIDE SEQUENCE</scope>
    <source>
        <strain evidence="2">TRF0915ILg1</strain>
        <tissue evidence="2">Whole body</tissue>
    </source>
</reference>
<evidence type="ECO:0000256" key="1">
    <source>
        <dbReference type="ARBA" id="ARBA00022729"/>
    </source>
</evidence>
<dbReference type="Pfam" id="PF13306">
    <property type="entry name" value="LRR_5"/>
    <property type="match status" value="1"/>
</dbReference>
<dbReference type="SUPFAM" id="SSF52058">
    <property type="entry name" value="L domain-like"/>
    <property type="match status" value="1"/>
</dbReference>
<dbReference type="PANTHER" id="PTHR24373">
    <property type="entry name" value="SLIT RELATED LEUCINE-RICH REPEAT NEURONAL PROTEIN"/>
    <property type="match status" value="1"/>
</dbReference>
<comment type="caution">
    <text evidence="2">The sequence shown here is derived from an EMBL/GenBank/DDBJ whole genome shotgun (WGS) entry which is preliminary data.</text>
</comment>
<dbReference type="InterPro" id="IPR032675">
    <property type="entry name" value="LRR_dom_sf"/>
</dbReference>
<evidence type="ECO:0000313" key="3">
    <source>
        <dbReference type="Proteomes" id="UP000801492"/>
    </source>
</evidence>
<dbReference type="EMBL" id="VTPC01001119">
    <property type="protein sequence ID" value="KAF2903056.1"/>
    <property type="molecule type" value="Genomic_DNA"/>
</dbReference>
<dbReference type="AlphaFoldDB" id="A0A8K0DF81"/>
<protein>
    <recommendedName>
        <fullName evidence="4">Chaoptin</fullName>
    </recommendedName>
</protein>
<dbReference type="Gene3D" id="3.80.10.10">
    <property type="entry name" value="Ribonuclease Inhibitor"/>
    <property type="match status" value="2"/>
</dbReference>
<dbReference type="GO" id="GO:0031012">
    <property type="term" value="C:extracellular matrix"/>
    <property type="evidence" value="ECO:0007669"/>
    <property type="project" value="TreeGrafter"/>
</dbReference>
<proteinExistence type="predicted"/>
<dbReference type="PANTHER" id="PTHR24373:SF261">
    <property type="entry name" value="VASORIN"/>
    <property type="match status" value="1"/>
</dbReference>
<dbReference type="GO" id="GO:0005615">
    <property type="term" value="C:extracellular space"/>
    <property type="evidence" value="ECO:0007669"/>
    <property type="project" value="TreeGrafter"/>
</dbReference>
<keyword evidence="1" id="KW-0732">Signal</keyword>
<dbReference type="InterPro" id="IPR026906">
    <property type="entry name" value="LRR_5"/>
</dbReference>
<organism evidence="2 3">
    <name type="scientific">Ignelater luminosus</name>
    <name type="common">Cucubano</name>
    <name type="synonym">Pyrophorus luminosus</name>
    <dbReference type="NCBI Taxonomy" id="2038154"/>
    <lineage>
        <taxon>Eukaryota</taxon>
        <taxon>Metazoa</taxon>
        <taxon>Ecdysozoa</taxon>
        <taxon>Arthropoda</taxon>
        <taxon>Hexapoda</taxon>
        <taxon>Insecta</taxon>
        <taxon>Pterygota</taxon>
        <taxon>Neoptera</taxon>
        <taxon>Endopterygota</taxon>
        <taxon>Coleoptera</taxon>
        <taxon>Polyphaga</taxon>
        <taxon>Elateriformia</taxon>
        <taxon>Elateroidea</taxon>
        <taxon>Elateridae</taxon>
        <taxon>Agrypninae</taxon>
        <taxon>Pyrophorini</taxon>
        <taxon>Ignelater</taxon>
    </lineage>
</organism>
<accession>A0A8K0DF81</accession>
<sequence>MLRFDPKVLEGLKLRELIVGYLKKSIVEEDIYDKFNDLQVLQLVASNMSEIPAFPASVRELNLFNNRITSIKAADFKILNETNSSSNTPTRFEVLNLVYNRIATIEAYAFANLSRLRILDMDANKVLSKIDEYSFAQSTVEELHLDLNGIRSIDPGAFRGLHLSILELGSNTIRKIERNPFPGSSIQQINLIFNEVEIIEPPAFSDVKNLQMLVLSYNRMGKIGEIFSRCKL</sequence>
<evidence type="ECO:0008006" key="4">
    <source>
        <dbReference type="Google" id="ProtNLM"/>
    </source>
</evidence>
<dbReference type="InterPro" id="IPR050328">
    <property type="entry name" value="Dev_Immune_Receptor"/>
</dbReference>
<evidence type="ECO:0000313" key="2">
    <source>
        <dbReference type="EMBL" id="KAF2903056.1"/>
    </source>
</evidence>
<name>A0A8K0DF81_IGNLU</name>
<dbReference type="Proteomes" id="UP000801492">
    <property type="component" value="Unassembled WGS sequence"/>
</dbReference>